<dbReference type="Proteomes" id="UP001190700">
    <property type="component" value="Unassembled WGS sequence"/>
</dbReference>
<name>A0AAE0H404_9CHLO</name>
<comment type="caution">
    <text evidence="2">The sequence shown here is derived from an EMBL/GenBank/DDBJ whole genome shotgun (WGS) entry which is preliminary data.</text>
</comment>
<evidence type="ECO:0000313" key="3">
    <source>
        <dbReference type="Proteomes" id="UP001190700"/>
    </source>
</evidence>
<feature type="compositionally biased region" description="Basic and acidic residues" evidence="1">
    <location>
        <begin position="91"/>
        <end position="109"/>
    </location>
</feature>
<gene>
    <name evidence="2" type="ORF">CYMTET_3056</name>
</gene>
<feature type="region of interest" description="Disordered" evidence="1">
    <location>
        <begin position="44"/>
        <end position="109"/>
    </location>
</feature>
<keyword evidence="3" id="KW-1185">Reference proteome</keyword>
<feature type="region of interest" description="Disordered" evidence="1">
    <location>
        <begin position="1"/>
        <end position="30"/>
    </location>
</feature>
<dbReference type="AlphaFoldDB" id="A0AAE0H404"/>
<accession>A0AAE0H404</accession>
<protein>
    <submittedName>
        <fullName evidence="2">Uncharacterized protein</fullName>
    </submittedName>
</protein>
<dbReference type="EMBL" id="LGRX02000114">
    <property type="protein sequence ID" value="KAK3289523.1"/>
    <property type="molecule type" value="Genomic_DNA"/>
</dbReference>
<proteinExistence type="predicted"/>
<sequence length="109" mass="11281">MQPSTAETLVSARRPTADTKAPEVSGMDGNTYCNAPYVLVEEEAGQSADTLPAPTAAGANKAEASSDVTGVQAASDLSDSPGSSCPTRAPHTNDARAPQEDRRTHGWPR</sequence>
<evidence type="ECO:0000256" key="1">
    <source>
        <dbReference type="SAM" id="MobiDB-lite"/>
    </source>
</evidence>
<evidence type="ECO:0000313" key="2">
    <source>
        <dbReference type="EMBL" id="KAK3289523.1"/>
    </source>
</evidence>
<organism evidence="2 3">
    <name type="scientific">Cymbomonas tetramitiformis</name>
    <dbReference type="NCBI Taxonomy" id="36881"/>
    <lineage>
        <taxon>Eukaryota</taxon>
        <taxon>Viridiplantae</taxon>
        <taxon>Chlorophyta</taxon>
        <taxon>Pyramimonadophyceae</taxon>
        <taxon>Pyramimonadales</taxon>
        <taxon>Pyramimonadaceae</taxon>
        <taxon>Cymbomonas</taxon>
    </lineage>
</organism>
<reference evidence="2 3" key="1">
    <citation type="journal article" date="2015" name="Genome Biol. Evol.">
        <title>Comparative Genomics of a Bacterivorous Green Alga Reveals Evolutionary Causalities and Consequences of Phago-Mixotrophic Mode of Nutrition.</title>
        <authorList>
            <person name="Burns J.A."/>
            <person name="Paasch A."/>
            <person name="Narechania A."/>
            <person name="Kim E."/>
        </authorList>
    </citation>
    <scope>NUCLEOTIDE SEQUENCE [LARGE SCALE GENOMIC DNA]</scope>
    <source>
        <strain evidence="2 3">PLY_AMNH</strain>
    </source>
</reference>
<feature type="compositionally biased region" description="Polar residues" evidence="1">
    <location>
        <begin position="75"/>
        <end position="86"/>
    </location>
</feature>